<feature type="transmembrane region" description="Helical" evidence="1">
    <location>
        <begin position="12"/>
        <end position="32"/>
    </location>
</feature>
<evidence type="ECO:0000313" key="2">
    <source>
        <dbReference type="EMBL" id="KIL19218.1"/>
    </source>
</evidence>
<dbReference type="AlphaFoldDB" id="A0AB34QZ09"/>
<keyword evidence="1" id="KW-1133">Transmembrane helix</keyword>
<dbReference type="Proteomes" id="UP000031978">
    <property type="component" value="Unassembled WGS sequence"/>
</dbReference>
<keyword evidence="1" id="KW-0812">Transmembrane</keyword>
<keyword evidence="1" id="KW-0472">Membrane</keyword>
<gene>
    <name evidence="2" type="ORF">B4127_0325</name>
</gene>
<evidence type="ECO:0000313" key="3">
    <source>
        <dbReference type="Proteomes" id="UP000031978"/>
    </source>
</evidence>
<dbReference type="EMBL" id="JXCL01000020">
    <property type="protein sequence ID" value="KIL19218.1"/>
    <property type="molecule type" value="Genomic_DNA"/>
</dbReference>
<name>A0AB34QZ09_BACPU</name>
<protein>
    <recommendedName>
        <fullName evidence="4">Methyl-accepting chemotaxis protein</fullName>
    </recommendedName>
</protein>
<comment type="caution">
    <text evidence="2">The sequence shown here is derived from an EMBL/GenBank/DDBJ whole genome shotgun (WGS) entry which is preliminary data.</text>
</comment>
<proteinExistence type="predicted"/>
<dbReference type="RefSeq" id="WP_044140468.1">
    <property type="nucleotide sequence ID" value="NZ_JBNNIP010000004.1"/>
</dbReference>
<reference evidence="2 3" key="1">
    <citation type="submission" date="2014-12" db="EMBL/GenBank/DDBJ databases">
        <title>Draft Genome Sequences of Five Spore-Forming Food Isolates of Bacillus pumilus.</title>
        <authorList>
            <person name="de Jong A."/>
            <person name="van Heel A.J."/>
            <person name="Montalban-Lopez M."/>
            <person name="Krawczyk A.O."/>
            <person name="Berendsen E.M."/>
            <person name="Wells-Bennik M."/>
            <person name="Kuipers O.P."/>
        </authorList>
    </citation>
    <scope>NUCLEOTIDE SEQUENCE [LARGE SCALE GENOMIC DNA]</scope>
    <source>
        <strain evidence="2 3">B4127</strain>
    </source>
</reference>
<organism evidence="2 3">
    <name type="scientific">Bacillus pumilus</name>
    <name type="common">Bacillus mesentericus</name>
    <dbReference type="NCBI Taxonomy" id="1408"/>
    <lineage>
        <taxon>Bacteria</taxon>
        <taxon>Bacillati</taxon>
        <taxon>Bacillota</taxon>
        <taxon>Bacilli</taxon>
        <taxon>Bacillales</taxon>
        <taxon>Bacillaceae</taxon>
        <taxon>Bacillus</taxon>
    </lineage>
</organism>
<evidence type="ECO:0008006" key="4">
    <source>
        <dbReference type="Google" id="ProtNLM"/>
    </source>
</evidence>
<sequence>MKNKGKLRLGAKILLIFLSVIIIFSAIVGYMVNREMTENIKHMATEKTKGDVKLGYAYLLKTQQLKQHEQASMGKDLRLSQTK</sequence>
<accession>A0AB34QZ09</accession>
<evidence type="ECO:0000256" key="1">
    <source>
        <dbReference type="SAM" id="Phobius"/>
    </source>
</evidence>